<proteinExistence type="predicted"/>
<accession>A0A427XQR1</accession>
<evidence type="ECO:0000313" key="3">
    <source>
        <dbReference type="Proteomes" id="UP000279236"/>
    </source>
</evidence>
<feature type="region of interest" description="Disordered" evidence="1">
    <location>
        <begin position="120"/>
        <end position="162"/>
    </location>
</feature>
<dbReference type="EMBL" id="RSCE01000007">
    <property type="protein sequence ID" value="RSH81232.1"/>
    <property type="molecule type" value="Genomic_DNA"/>
</dbReference>
<dbReference type="GeneID" id="39593212"/>
<evidence type="ECO:0000313" key="2">
    <source>
        <dbReference type="EMBL" id="RSH81232.1"/>
    </source>
</evidence>
<sequence length="162" mass="17944">MSHPLPVKPEDKPEDMPPPPLPLSNSDLLHAYGPKPADESNPSVDKFAQGGPLDEQPESVQVSAYVSASTWAALNLPQDGGELDDQSRTQWSWRASKLPLWGAGYDFKARRKELEKMSVEEREAASADAQKINYDEFKGLQLPSGSTTRPHRVPIPKQDDVR</sequence>
<protein>
    <submittedName>
        <fullName evidence="2">Uncharacterized protein</fullName>
    </submittedName>
</protein>
<gene>
    <name evidence="2" type="ORF">EHS24_008669</name>
</gene>
<keyword evidence="3" id="KW-1185">Reference proteome</keyword>
<dbReference type="AlphaFoldDB" id="A0A427XQR1"/>
<dbReference type="RefSeq" id="XP_028475951.1">
    <property type="nucleotide sequence ID" value="XM_028623977.1"/>
</dbReference>
<evidence type="ECO:0000256" key="1">
    <source>
        <dbReference type="SAM" id="MobiDB-lite"/>
    </source>
</evidence>
<organism evidence="2 3">
    <name type="scientific">Apiotrichum porosum</name>
    <dbReference type="NCBI Taxonomy" id="105984"/>
    <lineage>
        <taxon>Eukaryota</taxon>
        <taxon>Fungi</taxon>
        <taxon>Dikarya</taxon>
        <taxon>Basidiomycota</taxon>
        <taxon>Agaricomycotina</taxon>
        <taxon>Tremellomycetes</taxon>
        <taxon>Trichosporonales</taxon>
        <taxon>Trichosporonaceae</taxon>
        <taxon>Apiotrichum</taxon>
    </lineage>
</organism>
<comment type="caution">
    <text evidence="2">The sequence shown here is derived from an EMBL/GenBank/DDBJ whole genome shotgun (WGS) entry which is preliminary data.</text>
</comment>
<dbReference type="Proteomes" id="UP000279236">
    <property type="component" value="Unassembled WGS sequence"/>
</dbReference>
<name>A0A427XQR1_9TREE</name>
<feature type="region of interest" description="Disordered" evidence="1">
    <location>
        <begin position="1"/>
        <end position="61"/>
    </location>
</feature>
<reference evidence="2 3" key="1">
    <citation type="submission" date="2018-11" db="EMBL/GenBank/DDBJ databases">
        <title>Genome sequence of Apiotrichum porosum DSM 27194.</title>
        <authorList>
            <person name="Aliyu H."/>
            <person name="Gorte O."/>
            <person name="Ochsenreither K."/>
        </authorList>
    </citation>
    <scope>NUCLEOTIDE SEQUENCE [LARGE SCALE GENOMIC DNA]</scope>
    <source>
        <strain evidence="2 3">DSM 27194</strain>
    </source>
</reference>